<dbReference type="Proteomes" id="UP000579531">
    <property type="component" value="Unassembled WGS sequence"/>
</dbReference>
<dbReference type="RefSeq" id="WP_184854605.1">
    <property type="nucleotide sequence ID" value="NZ_BAABFE010000013.1"/>
</dbReference>
<evidence type="ECO:0000256" key="1">
    <source>
        <dbReference type="SAM" id="MobiDB-lite"/>
    </source>
</evidence>
<sequence length="55" mass="6400">MRRRPCPGTARPRRRTALRRQSLFSRPSTTRAGSHETRRNITAECVLGLPKEVRR</sequence>
<accession>A0AA89TLR1</accession>
<name>A0AA89TLR1_STRCU</name>
<evidence type="ECO:0000313" key="2">
    <source>
        <dbReference type="EMBL" id="MBB5816806.1"/>
    </source>
</evidence>
<reference evidence="2 3" key="1">
    <citation type="submission" date="2020-08" db="EMBL/GenBank/DDBJ databases">
        <title>Sequencing the genomes of 1000 actinobacteria strains.</title>
        <authorList>
            <person name="Klenk H.-P."/>
        </authorList>
    </citation>
    <scope>NUCLEOTIDE SEQUENCE [LARGE SCALE GENOMIC DNA]</scope>
    <source>
        <strain evidence="2 3">DSM 40129</strain>
    </source>
</reference>
<evidence type="ECO:0000313" key="3">
    <source>
        <dbReference type="Proteomes" id="UP000579531"/>
    </source>
</evidence>
<dbReference type="AlphaFoldDB" id="A0AA89TLR1"/>
<comment type="caution">
    <text evidence="2">The sequence shown here is derived from an EMBL/GenBank/DDBJ whole genome shotgun (WGS) entry which is preliminary data.</text>
</comment>
<proteinExistence type="predicted"/>
<feature type="region of interest" description="Disordered" evidence="1">
    <location>
        <begin position="1"/>
        <end position="39"/>
    </location>
</feature>
<feature type="compositionally biased region" description="Polar residues" evidence="1">
    <location>
        <begin position="22"/>
        <end position="32"/>
    </location>
</feature>
<dbReference type="GeneID" id="93835920"/>
<gene>
    <name evidence="2" type="ORF">HNR72_007928</name>
</gene>
<keyword evidence="3" id="KW-1185">Reference proteome</keyword>
<protein>
    <submittedName>
        <fullName evidence="2">Uncharacterized protein</fullName>
    </submittedName>
</protein>
<dbReference type="EMBL" id="JACHLX010000002">
    <property type="protein sequence ID" value="MBB5816806.1"/>
    <property type="molecule type" value="Genomic_DNA"/>
</dbReference>
<organism evidence="2 3">
    <name type="scientific">Streptomyces collinus</name>
    <dbReference type="NCBI Taxonomy" id="42684"/>
    <lineage>
        <taxon>Bacteria</taxon>
        <taxon>Bacillati</taxon>
        <taxon>Actinomycetota</taxon>
        <taxon>Actinomycetes</taxon>
        <taxon>Kitasatosporales</taxon>
        <taxon>Streptomycetaceae</taxon>
        <taxon>Streptomyces</taxon>
    </lineage>
</organism>
<feature type="compositionally biased region" description="Basic residues" evidence="1">
    <location>
        <begin position="1"/>
        <end position="18"/>
    </location>
</feature>